<keyword evidence="5" id="KW-0812">Transmembrane</keyword>
<dbReference type="PROSITE" id="PS50089">
    <property type="entry name" value="ZF_RING_2"/>
    <property type="match status" value="1"/>
</dbReference>
<keyword evidence="4" id="KW-0808">Transferase</keyword>
<dbReference type="SMART" id="SM00184">
    <property type="entry name" value="RING"/>
    <property type="match status" value="1"/>
</dbReference>
<dbReference type="Gene3D" id="3.30.40.10">
    <property type="entry name" value="Zinc/RING finger domain, C3HC4 (zinc finger)"/>
    <property type="match status" value="1"/>
</dbReference>
<evidence type="ECO:0000256" key="9">
    <source>
        <dbReference type="ARBA" id="ARBA00022833"/>
    </source>
</evidence>
<keyword evidence="10" id="KW-1133">Transmembrane helix</keyword>
<dbReference type="EC" id="2.3.2.27" evidence="3"/>
<dbReference type="InterPro" id="IPR013083">
    <property type="entry name" value="Znf_RING/FYVE/PHD"/>
</dbReference>
<evidence type="ECO:0000256" key="2">
    <source>
        <dbReference type="ARBA" id="ARBA00004141"/>
    </source>
</evidence>
<proteinExistence type="predicted"/>
<evidence type="ECO:0000256" key="10">
    <source>
        <dbReference type="ARBA" id="ARBA00022989"/>
    </source>
</evidence>
<keyword evidence="8" id="KW-0833">Ubl conjugation pathway</keyword>
<feature type="domain" description="RING-type" evidence="14">
    <location>
        <begin position="109"/>
        <end position="151"/>
    </location>
</feature>
<accession>A0A813DN24</accession>
<evidence type="ECO:0000256" key="3">
    <source>
        <dbReference type="ARBA" id="ARBA00012483"/>
    </source>
</evidence>
<dbReference type="GO" id="GO:0061630">
    <property type="term" value="F:ubiquitin protein ligase activity"/>
    <property type="evidence" value="ECO:0007669"/>
    <property type="project" value="UniProtKB-EC"/>
</dbReference>
<keyword evidence="9" id="KW-0862">Zinc</keyword>
<comment type="caution">
    <text evidence="15">The sequence shown here is derived from an EMBL/GenBank/DDBJ whole genome shotgun (WGS) entry which is preliminary data.</text>
</comment>
<dbReference type="AlphaFoldDB" id="A0A813DN24"/>
<evidence type="ECO:0000256" key="6">
    <source>
        <dbReference type="ARBA" id="ARBA00022723"/>
    </source>
</evidence>
<evidence type="ECO:0000256" key="8">
    <source>
        <dbReference type="ARBA" id="ARBA00022786"/>
    </source>
</evidence>
<dbReference type="PANTHER" id="PTHR45977:SF4">
    <property type="entry name" value="RING-TYPE DOMAIN-CONTAINING PROTEIN"/>
    <property type="match status" value="1"/>
</dbReference>
<reference evidence="15" key="1">
    <citation type="submission" date="2021-02" db="EMBL/GenBank/DDBJ databases">
        <authorList>
            <person name="Dougan E. K."/>
            <person name="Rhodes N."/>
            <person name="Thang M."/>
            <person name="Chan C."/>
        </authorList>
    </citation>
    <scope>NUCLEOTIDE SEQUENCE</scope>
</reference>
<keyword evidence="7 12" id="KW-0863">Zinc-finger</keyword>
<dbReference type="GO" id="GO:0006511">
    <property type="term" value="P:ubiquitin-dependent protein catabolic process"/>
    <property type="evidence" value="ECO:0007669"/>
    <property type="project" value="TreeGrafter"/>
</dbReference>
<organism evidence="15 16">
    <name type="scientific">Polarella glacialis</name>
    <name type="common">Dinoflagellate</name>
    <dbReference type="NCBI Taxonomy" id="89957"/>
    <lineage>
        <taxon>Eukaryota</taxon>
        <taxon>Sar</taxon>
        <taxon>Alveolata</taxon>
        <taxon>Dinophyceae</taxon>
        <taxon>Suessiales</taxon>
        <taxon>Suessiaceae</taxon>
        <taxon>Polarella</taxon>
    </lineage>
</organism>
<keyword evidence="6" id="KW-0479">Metal-binding</keyword>
<evidence type="ECO:0000256" key="11">
    <source>
        <dbReference type="ARBA" id="ARBA00023136"/>
    </source>
</evidence>
<comment type="catalytic activity">
    <reaction evidence="1">
        <text>S-ubiquitinyl-[E2 ubiquitin-conjugating enzyme]-L-cysteine + [acceptor protein]-L-lysine = [E2 ubiquitin-conjugating enzyme]-L-cysteine + N(6)-ubiquitinyl-[acceptor protein]-L-lysine.</text>
        <dbReference type="EC" id="2.3.2.27"/>
    </reaction>
</comment>
<comment type="subcellular location">
    <subcellularLocation>
        <location evidence="2">Membrane</location>
        <topology evidence="2">Multi-pass membrane protein</topology>
    </subcellularLocation>
</comment>
<dbReference type="GO" id="GO:0008270">
    <property type="term" value="F:zinc ion binding"/>
    <property type="evidence" value="ECO:0007669"/>
    <property type="project" value="UniProtKB-KW"/>
</dbReference>
<dbReference type="OrthoDB" id="8062037at2759"/>
<evidence type="ECO:0000256" key="7">
    <source>
        <dbReference type="ARBA" id="ARBA00022771"/>
    </source>
</evidence>
<evidence type="ECO:0000256" key="13">
    <source>
        <dbReference type="SAM" id="MobiDB-lite"/>
    </source>
</evidence>
<feature type="region of interest" description="Disordered" evidence="13">
    <location>
        <begin position="1"/>
        <end position="25"/>
    </location>
</feature>
<evidence type="ECO:0000313" key="16">
    <source>
        <dbReference type="Proteomes" id="UP000654075"/>
    </source>
</evidence>
<sequence>VPNPSSGVARLPSRLGPSRSGVTASRLGASRPAGIVAGPVGADGYHDLVLPCGLCQDLVIELMYRDLNPEDFEALNKLDERVPKKDIAQRNIVDRFPRVVAESCGCTQCGVCLAEVGPTVRVVQLPCRHGFHPTCISRWLTQCKNTCPLCSAQIERTQEGTQSSSAGGARTREEALQVCSV</sequence>
<dbReference type="PANTHER" id="PTHR45977">
    <property type="entry name" value="TARGET OF ERK KINASE MPK-1"/>
    <property type="match status" value="1"/>
</dbReference>
<evidence type="ECO:0000259" key="14">
    <source>
        <dbReference type="PROSITE" id="PS50089"/>
    </source>
</evidence>
<dbReference type="InterPro" id="IPR001841">
    <property type="entry name" value="Znf_RING"/>
</dbReference>
<protein>
    <recommendedName>
        <fullName evidence="3">RING-type E3 ubiquitin transferase</fullName>
        <ecNumber evidence="3">2.3.2.27</ecNumber>
    </recommendedName>
</protein>
<evidence type="ECO:0000256" key="1">
    <source>
        <dbReference type="ARBA" id="ARBA00000900"/>
    </source>
</evidence>
<keyword evidence="11" id="KW-0472">Membrane</keyword>
<feature type="non-terminal residue" evidence="15">
    <location>
        <position position="1"/>
    </location>
</feature>
<evidence type="ECO:0000256" key="12">
    <source>
        <dbReference type="PROSITE-ProRule" id="PRU00175"/>
    </source>
</evidence>
<name>A0A813DN24_POLGL</name>
<keyword evidence="16" id="KW-1185">Reference proteome</keyword>
<dbReference type="Proteomes" id="UP000654075">
    <property type="component" value="Unassembled WGS sequence"/>
</dbReference>
<evidence type="ECO:0000313" key="15">
    <source>
        <dbReference type="EMBL" id="CAE8589292.1"/>
    </source>
</evidence>
<gene>
    <name evidence="15" type="ORF">PGLA1383_LOCUS8059</name>
</gene>
<dbReference type="EMBL" id="CAJNNV010003600">
    <property type="protein sequence ID" value="CAE8589292.1"/>
    <property type="molecule type" value="Genomic_DNA"/>
</dbReference>
<evidence type="ECO:0000256" key="4">
    <source>
        <dbReference type="ARBA" id="ARBA00022679"/>
    </source>
</evidence>
<dbReference type="GO" id="GO:0016567">
    <property type="term" value="P:protein ubiquitination"/>
    <property type="evidence" value="ECO:0007669"/>
    <property type="project" value="TreeGrafter"/>
</dbReference>
<dbReference type="Pfam" id="PF13639">
    <property type="entry name" value="zf-RING_2"/>
    <property type="match status" value="1"/>
</dbReference>
<evidence type="ECO:0000256" key="5">
    <source>
        <dbReference type="ARBA" id="ARBA00022692"/>
    </source>
</evidence>
<dbReference type="GO" id="GO:0016020">
    <property type="term" value="C:membrane"/>
    <property type="evidence" value="ECO:0007669"/>
    <property type="project" value="UniProtKB-SubCell"/>
</dbReference>
<dbReference type="SUPFAM" id="SSF57850">
    <property type="entry name" value="RING/U-box"/>
    <property type="match status" value="1"/>
</dbReference>